<dbReference type="GO" id="GO:0005886">
    <property type="term" value="C:plasma membrane"/>
    <property type="evidence" value="ECO:0007669"/>
    <property type="project" value="UniProtKB-SubCell"/>
</dbReference>
<dbReference type="PANTHER" id="PTHR12428">
    <property type="entry name" value="OXA1"/>
    <property type="match status" value="1"/>
</dbReference>
<evidence type="ECO:0000313" key="12">
    <source>
        <dbReference type="EMBL" id="OGD83737.1"/>
    </source>
</evidence>
<comment type="similarity">
    <text evidence="9">Belongs to the OXA1/ALB3/YidC family.</text>
</comment>
<dbReference type="AlphaFoldDB" id="A0A1F5FVU2"/>
<evidence type="ECO:0000256" key="9">
    <source>
        <dbReference type="RuleBase" id="RU003945"/>
    </source>
</evidence>
<dbReference type="EMBL" id="MFAQ01000009">
    <property type="protein sequence ID" value="OGD83737.1"/>
    <property type="molecule type" value="Genomic_DNA"/>
</dbReference>
<dbReference type="Pfam" id="PF02096">
    <property type="entry name" value="60KD_IMP"/>
    <property type="match status" value="1"/>
</dbReference>
<proteinExistence type="inferred from homology"/>
<keyword evidence="8" id="KW-0143">Chaperone</keyword>
<feature type="transmembrane region" description="Helical" evidence="10">
    <location>
        <begin position="88"/>
        <end position="109"/>
    </location>
</feature>
<dbReference type="GO" id="GO:0032977">
    <property type="term" value="F:membrane insertase activity"/>
    <property type="evidence" value="ECO:0007669"/>
    <property type="project" value="InterPro"/>
</dbReference>
<dbReference type="GO" id="GO:0015031">
    <property type="term" value="P:protein transport"/>
    <property type="evidence" value="ECO:0007669"/>
    <property type="project" value="UniProtKB-KW"/>
</dbReference>
<dbReference type="PANTHER" id="PTHR12428:SF65">
    <property type="entry name" value="CYTOCHROME C OXIDASE ASSEMBLY PROTEIN COX18, MITOCHONDRIAL"/>
    <property type="match status" value="1"/>
</dbReference>
<evidence type="ECO:0000256" key="2">
    <source>
        <dbReference type="ARBA" id="ARBA00022448"/>
    </source>
</evidence>
<dbReference type="NCBIfam" id="TIGR03592">
    <property type="entry name" value="yidC_oxa1_cterm"/>
    <property type="match status" value="1"/>
</dbReference>
<evidence type="ECO:0000313" key="13">
    <source>
        <dbReference type="Proteomes" id="UP000179237"/>
    </source>
</evidence>
<keyword evidence="4 9" id="KW-0812">Transmembrane</keyword>
<evidence type="ECO:0000256" key="3">
    <source>
        <dbReference type="ARBA" id="ARBA00022475"/>
    </source>
</evidence>
<feature type="transmembrane region" description="Helical" evidence="10">
    <location>
        <begin position="139"/>
        <end position="160"/>
    </location>
</feature>
<dbReference type="InterPro" id="IPR028055">
    <property type="entry name" value="YidC/Oxa/ALB_C"/>
</dbReference>
<name>A0A1F5FVU2_9BACT</name>
<dbReference type="Proteomes" id="UP000179237">
    <property type="component" value="Unassembled WGS sequence"/>
</dbReference>
<evidence type="ECO:0000256" key="5">
    <source>
        <dbReference type="ARBA" id="ARBA00022927"/>
    </source>
</evidence>
<evidence type="ECO:0000259" key="11">
    <source>
        <dbReference type="Pfam" id="PF02096"/>
    </source>
</evidence>
<accession>A0A1F5FVU2</accession>
<comment type="subcellular location">
    <subcellularLocation>
        <location evidence="1">Cell membrane</location>
        <topology evidence="1">Multi-pass membrane protein</topology>
    </subcellularLocation>
    <subcellularLocation>
        <location evidence="9">Membrane</location>
        <topology evidence="9">Multi-pass membrane protein</topology>
    </subcellularLocation>
</comment>
<keyword evidence="7 10" id="KW-0472">Membrane</keyword>
<feature type="domain" description="Membrane insertase YidC/Oxa/ALB C-terminal" evidence="11">
    <location>
        <begin position="25"/>
        <end position="227"/>
    </location>
</feature>
<organism evidence="12 13">
    <name type="scientific">Candidatus Collierbacteria bacterium RIFOXYD1_FULL_40_9</name>
    <dbReference type="NCBI Taxonomy" id="1817731"/>
    <lineage>
        <taxon>Bacteria</taxon>
        <taxon>Candidatus Collieribacteriota</taxon>
    </lineage>
</organism>
<gene>
    <name evidence="12" type="ORF">A2572_00755</name>
</gene>
<keyword evidence="5" id="KW-0653">Protein transport</keyword>
<keyword evidence="3" id="KW-1003">Cell membrane</keyword>
<dbReference type="CDD" id="cd20070">
    <property type="entry name" value="5TM_YidC_Alb3"/>
    <property type="match status" value="1"/>
</dbReference>
<sequence>MLEPLNYTIYQLLSFFYKLVGGNLGFSIILVTIFIKVLLLPLVIPSMRSAKAIQKLKPELDALKSKHADKKELQEAQMKLYKEKGINPLSGCLPQIIQILILISLYNVFMNFLKQPSIAGITMNPYFLYLDLTKPDKTYIMPILSGITQFIFSLMMQSGVESHVHNPKSQVEKKKEEDNLEMAQTMQQQMLYMMPIMTTVVSINFQSGLVLYWVFSTIFSIVQQYYFSGLGGLVKIKNILALKFK</sequence>
<evidence type="ECO:0000256" key="6">
    <source>
        <dbReference type="ARBA" id="ARBA00022989"/>
    </source>
</evidence>
<evidence type="ECO:0000256" key="7">
    <source>
        <dbReference type="ARBA" id="ARBA00023136"/>
    </source>
</evidence>
<evidence type="ECO:0000256" key="1">
    <source>
        <dbReference type="ARBA" id="ARBA00004651"/>
    </source>
</evidence>
<comment type="caution">
    <text evidence="12">The sequence shown here is derived from an EMBL/GenBank/DDBJ whole genome shotgun (WGS) entry which is preliminary data.</text>
</comment>
<keyword evidence="2" id="KW-0813">Transport</keyword>
<feature type="transmembrane region" description="Helical" evidence="10">
    <location>
        <begin position="191"/>
        <end position="215"/>
    </location>
</feature>
<dbReference type="InterPro" id="IPR047196">
    <property type="entry name" value="YidC_ALB_C"/>
</dbReference>
<evidence type="ECO:0000256" key="8">
    <source>
        <dbReference type="ARBA" id="ARBA00023186"/>
    </source>
</evidence>
<dbReference type="GO" id="GO:0051205">
    <property type="term" value="P:protein insertion into membrane"/>
    <property type="evidence" value="ECO:0007669"/>
    <property type="project" value="TreeGrafter"/>
</dbReference>
<reference evidence="12 13" key="1">
    <citation type="journal article" date="2016" name="Nat. Commun.">
        <title>Thousands of microbial genomes shed light on interconnected biogeochemical processes in an aquifer system.</title>
        <authorList>
            <person name="Anantharaman K."/>
            <person name="Brown C.T."/>
            <person name="Hug L.A."/>
            <person name="Sharon I."/>
            <person name="Castelle C.J."/>
            <person name="Probst A.J."/>
            <person name="Thomas B.C."/>
            <person name="Singh A."/>
            <person name="Wilkins M.J."/>
            <person name="Karaoz U."/>
            <person name="Brodie E.L."/>
            <person name="Williams K.H."/>
            <person name="Hubbard S.S."/>
            <person name="Banfield J.F."/>
        </authorList>
    </citation>
    <scope>NUCLEOTIDE SEQUENCE [LARGE SCALE GENOMIC DNA]</scope>
</reference>
<keyword evidence="6 10" id="KW-1133">Transmembrane helix</keyword>
<feature type="transmembrane region" description="Helical" evidence="10">
    <location>
        <begin position="20"/>
        <end position="44"/>
    </location>
</feature>
<evidence type="ECO:0000256" key="10">
    <source>
        <dbReference type="SAM" id="Phobius"/>
    </source>
</evidence>
<protein>
    <recommendedName>
        <fullName evidence="11">Membrane insertase YidC/Oxa/ALB C-terminal domain-containing protein</fullName>
    </recommendedName>
</protein>
<dbReference type="InterPro" id="IPR001708">
    <property type="entry name" value="YidC/ALB3/OXA1/COX18"/>
</dbReference>
<evidence type="ECO:0000256" key="4">
    <source>
        <dbReference type="ARBA" id="ARBA00022692"/>
    </source>
</evidence>